<evidence type="ECO:0000256" key="1">
    <source>
        <dbReference type="SAM" id="SignalP"/>
    </source>
</evidence>
<gene>
    <name evidence="2" type="ORF">SAMN05192585_10850</name>
</gene>
<dbReference type="Proteomes" id="UP000199182">
    <property type="component" value="Unassembled WGS sequence"/>
</dbReference>
<evidence type="ECO:0008006" key="4">
    <source>
        <dbReference type="Google" id="ProtNLM"/>
    </source>
</evidence>
<evidence type="ECO:0000313" key="2">
    <source>
        <dbReference type="EMBL" id="SDM95146.1"/>
    </source>
</evidence>
<reference evidence="2 3" key="1">
    <citation type="submission" date="2016-10" db="EMBL/GenBank/DDBJ databases">
        <authorList>
            <person name="de Groot N.N."/>
        </authorList>
    </citation>
    <scope>NUCLEOTIDE SEQUENCE [LARGE SCALE GENOMIC DNA]</scope>
    <source>
        <strain evidence="2 3">CGMCC 1.5012</strain>
    </source>
</reference>
<dbReference type="AlphaFoldDB" id="A0A1G9XFC3"/>
<protein>
    <recommendedName>
        <fullName evidence="4">Peptidase C39-like domain-containing protein</fullName>
    </recommendedName>
</protein>
<name>A0A1G9XFC3_9FIRM</name>
<keyword evidence="3" id="KW-1185">Reference proteome</keyword>
<dbReference type="STRING" id="258515.SAMN05192585_10850"/>
<keyword evidence="1" id="KW-0732">Signal</keyword>
<feature type="chain" id="PRO_5011759044" description="Peptidase C39-like domain-containing protein" evidence="1">
    <location>
        <begin position="37"/>
        <end position="354"/>
    </location>
</feature>
<dbReference type="EMBL" id="FNID01000008">
    <property type="protein sequence ID" value="SDM95146.1"/>
    <property type="molecule type" value="Genomic_DNA"/>
</dbReference>
<proteinExistence type="predicted"/>
<feature type="signal peptide" evidence="1">
    <location>
        <begin position="1"/>
        <end position="36"/>
    </location>
</feature>
<evidence type="ECO:0000313" key="3">
    <source>
        <dbReference type="Proteomes" id="UP000199182"/>
    </source>
</evidence>
<accession>A0A1G9XFC3</accession>
<dbReference type="RefSeq" id="WP_092638763.1">
    <property type="nucleotide sequence ID" value="NZ_FNID01000008.1"/>
</dbReference>
<organism evidence="2 3">
    <name type="scientific">Acetanaerobacterium elongatum</name>
    <dbReference type="NCBI Taxonomy" id="258515"/>
    <lineage>
        <taxon>Bacteria</taxon>
        <taxon>Bacillati</taxon>
        <taxon>Bacillota</taxon>
        <taxon>Clostridia</taxon>
        <taxon>Eubacteriales</taxon>
        <taxon>Oscillospiraceae</taxon>
        <taxon>Acetanaerobacterium</taxon>
    </lineage>
</organism>
<sequence length="354" mass="39159">MNTLSKKAAFRLRIAAAVMTAAATLLLVFEGFTAYADTTPRAPKPFIQNRTSWCWATCAKMVGMRYNSLYKNPSFLPSGAVIPSNLSGLKSDAIGYTIDGKPTIDAGQQAIVKYIFEGKDVNNPGTKSQTFEAMRYVTNFQAEPKSEGLYYDASVLRSVWEYPDAALNSGLYLIGNLWETGIGHSVVIQGYDRAADRFTVYDVWNGETIYTTKQKLLTDGFKSSVGTDSISWVYYIVNPKKPPKKVDYSAKSYDAVPTGITQDYGSLSDFAPDLSFTGNCAVTGKAPYNYIIYTSVNNGGWYAVRADEHNRFYQFFNFHLKKGDVLRMYCESPGGKTTAIQQTVVTDAAARALR</sequence>
<dbReference type="OrthoDB" id="9761789at2"/>